<proteinExistence type="predicted"/>
<dbReference type="RefSeq" id="WP_183934230.1">
    <property type="nucleotide sequence ID" value="NZ_JACICF010000002.1"/>
</dbReference>
<protein>
    <recommendedName>
        <fullName evidence="3">DUF3572 domain-containing protein</fullName>
    </recommendedName>
</protein>
<sequence>MTRDSTNDPPVLALRALAATLADERRAERLLALTGLDAEGLRAHLGEPALLAQMLAFLESHEPDLLAVAADLDVDPAQLVAARQALEA</sequence>
<evidence type="ECO:0000313" key="1">
    <source>
        <dbReference type="EMBL" id="MBB3764871.1"/>
    </source>
</evidence>
<dbReference type="AlphaFoldDB" id="A0A839YXF6"/>
<keyword evidence="2" id="KW-1185">Reference proteome</keyword>
<accession>A0A839YXF6</accession>
<name>A0A839YXF6_9SPHN</name>
<gene>
    <name evidence="1" type="ORF">FHS50_001933</name>
</gene>
<dbReference type="InterPro" id="IPR021955">
    <property type="entry name" value="DUF3572"/>
</dbReference>
<organism evidence="1 2">
    <name type="scientific">Sphingomicrobium lutaoense</name>
    <dbReference type="NCBI Taxonomy" id="515949"/>
    <lineage>
        <taxon>Bacteria</taxon>
        <taxon>Pseudomonadati</taxon>
        <taxon>Pseudomonadota</taxon>
        <taxon>Alphaproteobacteria</taxon>
        <taxon>Sphingomonadales</taxon>
        <taxon>Sphingomonadaceae</taxon>
        <taxon>Sphingomicrobium</taxon>
    </lineage>
</organism>
<evidence type="ECO:0008006" key="3">
    <source>
        <dbReference type="Google" id="ProtNLM"/>
    </source>
</evidence>
<dbReference type="Proteomes" id="UP000578569">
    <property type="component" value="Unassembled WGS sequence"/>
</dbReference>
<dbReference type="Pfam" id="PF12096">
    <property type="entry name" value="DUF3572"/>
    <property type="match status" value="1"/>
</dbReference>
<reference evidence="1 2" key="1">
    <citation type="submission" date="2020-08" db="EMBL/GenBank/DDBJ databases">
        <title>Genomic Encyclopedia of Type Strains, Phase IV (KMG-IV): sequencing the most valuable type-strain genomes for metagenomic binning, comparative biology and taxonomic classification.</title>
        <authorList>
            <person name="Goeker M."/>
        </authorList>
    </citation>
    <scope>NUCLEOTIDE SEQUENCE [LARGE SCALE GENOMIC DNA]</scope>
    <source>
        <strain evidence="1 2">DSM 24194</strain>
    </source>
</reference>
<comment type="caution">
    <text evidence="1">The sequence shown here is derived from an EMBL/GenBank/DDBJ whole genome shotgun (WGS) entry which is preliminary data.</text>
</comment>
<dbReference type="EMBL" id="JACICF010000002">
    <property type="protein sequence ID" value="MBB3764871.1"/>
    <property type="molecule type" value="Genomic_DNA"/>
</dbReference>
<evidence type="ECO:0000313" key="2">
    <source>
        <dbReference type="Proteomes" id="UP000578569"/>
    </source>
</evidence>